<dbReference type="InterPro" id="IPR000531">
    <property type="entry name" value="Beta-barrel_TonB"/>
</dbReference>
<dbReference type="PROSITE" id="PS52016">
    <property type="entry name" value="TONB_DEPENDENT_REC_3"/>
    <property type="match status" value="1"/>
</dbReference>
<dbReference type="OrthoDB" id="7614575at2"/>
<feature type="short sequence motif" description="TonB C-terminal box" evidence="10">
    <location>
        <begin position="1058"/>
        <end position="1075"/>
    </location>
</feature>
<keyword evidence="7 9" id="KW-0472">Membrane</keyword>
<dbReference type="InterPro" id="IPR010917">
    <property type="entry name" value="TonB_rcpt_CS"/>
</dbReference>
<dbReference type="InterPro" id="IPR012910">
    <property type="entry name" value="Plug_dom"/>
</dbReference>
<dbReference type="GO" id="GO:0009279">
    <property type="term" value="C:cell outer membrane"/>
    <property type="evidence" value="ECO:0007669"/>
    <property type="project" value="UniProtKB-SubCell"/>
</dbReference>
<dbReference type="PROSITE" id="PS01156">
    <property type="entry name" value="TONB_DEPENDENT_REC_2"/>
    <property type="match status" value="1"/>
</dbReference>
<keyword evidence="3 9" id="KW-1134">Transmembrane beta strand</keyword>
<keyword evidence="5 12" id="KW-0732">Signal</keyword>
<evidence type="ECO:0000256" key="11">
    <source>
        <dbReference type="RuleBase" id="RU003357"/>
    </source>
</evidence>
<comment type="subcellular location">
    <subcellularLocation>
        <location evidence="1 9">Cell outer membrane</location>
        <topology evidence="1 9">Multi-pass membrane protein</topology>
    </subcellularLocation>
</comment>
<dbReference type="RefSeq" id="WP_160597577.1">
    <property type="nucleotide sequence ID" value="NZ_WTYS01000001.1"/>
</dbReference>
<evidence type="ECO:0000256" key="7">
    <source>
        <dbReference type="ARBA" id="ARBA00023136"/>
    </source>
</evidence>
<dbReference type="Pfam" id="PF00593">
    <property type="entry name" value="TonB_dep_Rec_b-barrel"/>
    <property type="match status" value="1"/>
</dbReference>
<evidence type="ECO:0000256" key="10">
    <source>
        <dbReference type="PROSITE-ProRule" id="PRU10144"/>
    </source>
</evidence>
<dbReference type="Gene3D" id="2.170.130.10">
    <property type="entry name" value="TonB-dependent receptor, plug domain"/>
    <property type="match status" value="1"/>
</dbReference>
<gene>
    <name evidence="15" type="ORF">GRI36_05695</name>
</gene>
<evidence type="ECO:0000256" key="4">
    <source>
        <dbReference type="ARBA" id="ARBA00022692"/>
    </source>
</evidence>
<dbReference type="EMBL" id="WTYS01000001">
    <property type="protein sequence ID" value="MXO56370.1"/>
    <property type="molecule type" value="Genomic_DNA"/>
</dbReference>
<keyword evidence="16" id="KW-1185">Reference proteome</keyword>
<dbReference type="SUPFAM" id="SSF56935">
    <property type="entry name" value="Porins"/>
    <property type="match status" value="1"/>
</dbReference>
<feature type="domain" description="TonB-dependent receptor-like beta-barrel" evidence="13">
    <location>
        <begin position="471"/>
        <end position="1041"/>
    </location>
</feature>
<evidence type="ECO:0000256" key="12">
    <source>
        <dbReference type="SAM" id="SignalP"/>
    </source>
</evidence>
<feature type="chain" id="PRO_5026223990" evidence="12">
    <location>
        <begin position="29"/>
        <end position="1075"/>
    </location>
</feature>
<keyword evidence="4 9" id="KW-0812">Transmembrane</keyword>
<dbReference type="Proteomes" id="UP000468943">
    <property type="component" value="Unassembled WGS sequence"/>
</dbReference>
<evidence type="ECO:0000256" key="2">
    <source>
        <dbReference type="ARBA" id="ARBA00022448"/>
    </source>
</evidence>
<accession>A0A6I4SMM3</accession>
<evidence type="ECO:0000256" key="8">
    <source>
        <dbReference type="ARBA" id="ARBA00023237"/>
    </source>
</evidence>
<dbReference type="Pfam" id="PF07715">
    <property type="entry name" value="Plug"/>
    <property type="match status" value="1"/>
</dbReference>
<organism evidence="15 16">
    <name type="scientific">Pontixanthobacter gangjinensis</name>
    <dbReference type="NCBI Taxonomy" id="1028742"/>
    <lineage>
        <taxon>Bacteria</taxon>
        <taxon>Pseudomonadati</taxon>
        <taxon>Pseudomonadota</taxon>
        <taxon>Alphaproteobacteria</taxon>
        <taxon>Sphingomonadales</taxon>
        <taxon>Erythrobacteraceae</taxon>
        <taxon>Pontixanthobacter</taxon>
    </lineage>
</organism>
<keyword evidence="15" id="KW-0675">Receptor</keyword>
<feature type="signal peptide" evidence="12">
    <location>
        <begin position="1"/>
        <end position="28"/>
    </location>
</feature>
<keyword evidence="8 9" id="KW-0998">Cell outer membrane</keyword>
<comment type="similarity">
    <text evidence="9 11">Belongs to the TonB-dependent receptor family.</text>
</comment>
<feature type="domain" description="TonB-dependent receptor plug" evidence="14">
    <location>
        <begin position="76"/>
        <end position="190"/>
    </location>
</feature>
<dbReference type="InterPro" id="IPR036942">
    <property type="entry name" value="Beta-barrel_TonB_sf"/>
</dbReference>
<dbReference type="PANTHER" id="PTHR47234">
    <property type="match status" value="1"/>
</dbReference>
<dbReference type="AlphaFoldDB" id="A0A6I4SMM3"/>
<evidence type="ECO:0000256" key="5">
    <source>
        <dbReference type="ARBA" id="ARBA00022729"/>
    </source>
</evidence>
<protein>
    <submittedName>
        <fullName evidence="15">TonB-dependent receptor</fullName>
    </submittedName>
</protein>
<dbReference type="PANTHER" id="PTHR47234:SF2">
    <property type="entry name" value="TONB-DEPENDENT RECEPTOR"/>
    <property type="match status" value="1"/>
</dbReference>
<evidence type="ECO:0000313" key="15">
    <source>
        <dbReference type="EMBL" id="MXO56370.1"/>
    </source>
</evidence>
<evidence type="ECO:0000256" key="6">
    <source>
        <dbReference type="ARBA" id="ARBA00023077"/>
    </source>
</evidence>
<dbReference type="InterPro" id="IPR037066">
    <property type="entry name" value="Plug_dom_sf"/>
</dbReference>
<reference evidence="15 16" key="1">
    <citation type="submission" date="2019-12" db="EMBL/GenBank/DDBJ databases">
        <title>Genomic-based taxomic classification of the family Erythrobacteraceae.</title>
        <authorList>
            <person name="Xu L."/>
        </authorList>
    </citation>
    <scope>NUCLEOTIDE SEQUENCE [LARGE SCALE GENOMIC DNA]</scope>
    <source>
        <strain evidence="15 16">JCM 17802</strain>
    </source>
</reference>
<evidence type="ECO:0000313" key="16">
    <source>
        <dbReference type="Proteomes" id="UP000468943"/>
    </source>
</evidence>
<evidence type="ECO:0000259" key="13">
    <source>
        <dbReference type="Pfam" id="PF00593"/>
    </source>
</evidence>
<keyword evidence="6 11" id="KW-0798">TonB box</keyword>
<dbReference type="InterPro" id="IPR039426">
    <property type="entry name" value="TonB-dep_rcpt-like"/>
</dbReference>
<evidence type="ECO:0000256" key="1">
    <source>
        <dbReference type="ARBA" id="ARBA00004571"/>
    </source>
</evidence>
<evidence type="ECO:0000256" key="9">
    <source>
        <dbReference type="PROSITE-ProRule" id="PRU01360"/>
    </source>
</evidence>
<comment type="caution">
    <text evidence="15">The sequence shown here is derived from an EMBL/GenBank/DDBJ whole genome shotgun (WGS) entry which is preliminary data.</text>
</comment>
<dbReference type="Gene3D" id="2.40.170.20">
    <property type="entry name" value="TonB-dependent receptor, beta-barrel domain"/>
    <property type="match status" value="1"/>
</dbReference>
<keyword evidence="2 9" id="KW-0813">Transport</keyword>
<proteinExistence type="inferred from homology"/>
<sequence>MRTTFATNGKGRLLAGAGFAALSMAAFASPALAQDADAECIDADDNGVCDADETTEAAPAGGMIVVSGSRIARPNLDSPVPVTSVDAGELLNDGALSLGDALNDLPSLRSTFSTSNSQRFIGTTGLNILDLRGLGTSRTLTLVNSRRHITASAGDFQVDVNTIPFELLERVDVVTGGSSAVYGSDAIAGVVNFILKRDFDGFEVSGQAGTSERGDNGRYSISAALGKNFADGRGNIAVVGEYSQIARVLNTQRPEISGAFIGFEGFVRTDDLTDEGITNSDGIPDLSLQKGLKLDFISDGATLSPFCIFGAAVQPLSCDADGNGIQYRFGPDGRLFGEDNQNFPGTSNVVGGTGSDFGTVGTLIPNIERYNFNVLAHFDVSEAFRPYVELKYARIEAKGSGTPSFINGICGGLGGAVGLGGRNPCYDADNTPVFLSFDNPFLSQQARELAEAIQDELLVGFGFPANSGAATGFTVNRNNNDFGPRNDELKRQTYRAVIGVEGDISSNTRYDLSFNYGRFTSDLRATNNLVFSRLRNAVDARLDGAGNIVCGINIDADTTNDDAACVPINLFGEGAPDPAAVAYINSIAELNDKAEQYNVLGYINTDSSGLFELPGGPIRAVAGFEYRKETASQVPDELSASGVTFFNAFDGFFPPALEVIEAFGELEFPLLANLPFAEELTISGAGRVSDYNSGAGQTGTVYAYNGNLIYSPVPDIRFRANYSRAVRAPTLSDLFAAQTQNFVFLTDPCDDDTINQGPSSRLTNCRADGVPVGYDADAITSSSAILQGGNERLEAETSDSYTIGVVVEPSFVPGLTLSVDYYDITVESVIATVGANSILANCYDATDLNNSFCRQINPRNPDGTFNTSAALITGPVNFARLEAEGIDFDLRYSKTFDNDDRLSLRLIATHVLKRTNFLDVDNPDVPNVVRGELGDPEWAANFNASYRRGDVTLAYSMRFLDKQYISGYEANNPFTAACPTNGIIPRTEGLPTCTPGDLITVPATNPDATAEIFYGERFYHALRMDWNVNNEFLFYAGVDNLTNAQPPLQLTGSGGGSGIYDNIGRYFYAGFTAEF</sequence>
<name>A0A6I4SMM3_9SPHN</name>
<evidence type="ECO:0000256" key="3">
    <source>
        <dbReference type="ARBA" id="ARBA00022452"/>
    </source>
</evidence>
<evidence type="ECO:0000259" key="14">
    <source>
        <dbReference type="Pfam" id="PF07715"/>
    </source>
</evidence>